<feature type="compositionally biased region" description="Low complexity" evidence="1">
    <location>
        <begin position="57"/>
        <end position="67"/>
    </location>
</feature>
<keyword evidence="3" id="KW-1185">Reference proteome</keyword>
<proteinExistence type="predicted"/>
<reference evidence="2 3" key="1">
    <citation type="submission" date="2013-07" db="EMBL/GenBank/DDBJ databases">
        <authorList>
            <consortium name="DOE Joint Genome Institute"/>
            <person name="Reeve W."/>
            <person name="Huntemann M."/>
            <person name="Han J."/>
            <person name="Chen A."/>
            <person name="Kyrpides N."/>
            <person name="Mavromatis K."/>
            <person name="Markowitz V."/>
            <person name="Palaniappan K."/>
            <person name="Ivanova N."/>
            <person name="Schaumberg A."/>
            <person name="Pati A."/>
            <person name="Liolios K."/>
            <person name="Nordberg H.P."/>
            <person name="Cantor M.N."/>
            <person name="Hua S.X."/>
            <person name="Woyke T."/>
        </authorList>
    </citation>
    <scope>NUCLEOTIDE SEQUENCE [LARGE SCALE GENOMIC DNA]</scope>
    <source>
        <strain evidence="2 3">DSM 43889</strain>
    </source>
</reference>
<feature type="compositionally biased region" description="Low complexity" evidence="1">
    <location>
        <begin position="1"/>
        <end position="18"/>
    </location>
</feature>
<feature type="compositionally biased region" description="Basic and acidic residues" evidence="1">
    <location>
        <begin position="47"/>
        <end position="56"/>
    </location>
</feature>
<accession>A0ABT1JFA1</accession>
<organism evidence="2 3">
    <name type="scientific">Actinoalloteichus caeruleus DSM 43889</name>
    <dbReference type="NCBI Taxonomy" id="1120930"/>
    <lineage>
        <taxon>Bacteria</taxon>
        <taxon>Bacillati</taxon>
        <taxon>Actinomycetota</taxon>
        <taxon>Actinomycetes</taxon>
        <taxon>Pseudonocardiales</taxon>
        <taxon>Pseudonocardiaceae</taxon>
        <taxon>Actinoalloteichus</taxon>
        <taxon>Actinoalloteichus cyanogriseus</taxon>
    </lineage>
</organism>
<sequence length="100" mass="10419">MTTAPAPATARSRPNTPRSRGVARKIRVPAPSRSTNRTRPLGRARGTRAETTRAAEARNPAAVPANNHGKSTTVNTSAATTGLSSVSRLDASCEADKARV</sequence>
<feature type="region of interest" description="Disordered" evidence="1">
    <location>
        <begin position="1"/>
        <end position="100"/>
    </location>
</feature>
<comment type="caution">
    <text evidence="2">The sequence shown here is derived from an EMBL/GenBank/DDBJ whole genome shotgun (WGS) entry which is preliminary data.</text>
</comment>
<feature type="compositionally biased region" description="Polar residues" evidence="1">
    <location>
        <begin position="68"/>
        <end position="87"/>
    </location>
</feature>
<protein>
    <submittedName>
        <fullName evidence="2">Uncharacterized protein</fullName>
    </submittedName>
</protein>
<evidence type="ECO:0000313" key="2">
    <source>
        <dbReference type="EMBL" id="MCP2331175.1"/>
    </source>
</evidence>
<gene>
    <name evidence="2" type="ORF">G443_001445</name>
</gene>
<dbReference type="Proteomes" id="UP000791080">
    <property type="component" value="Unassembled WGS sequence"/>
</dbReference>
<dbReference type="EMBL" id="AUBJ02000001">
    <property type="protein sequence ID" value="MCP2331175.1"/>
    <property type="molecule type" value="Genomic_DNA"/>
</dbReference>
<name>A0ABT1JFA1_ACTCY</name>
<evidence type="ECO:0000313" key="3">
    <source>
        <dbReference type="Proteomes" id="UP000791080"/>
    </source>
</evidence>
<reference evidence="2 3" key="2">
    <citation type="submission" date="2022-06" db="EMBL/GenBank/DDBJ databases">
        <title>Genomic Encyclopedia of Type Strains, Phase I: the one thousand microbial genomes (KMG-I) project.</title>
        <authorList>
            <person name="Kyrpides N."/>
        </authorList>
    </citation>
    <scope>NUCLEOTIDE SEQUENCE [LARGE SCALE GENOMIC DNA]</scope>
    <source>
        <strain evidence="2 3">DSM 43889</strain>
    </source>
</reference>
<evidence type="ECO:0000256" key="1">
    <source>
        <dbReference type="SAM" id="MobiDB-lite"/>
    </source>
</evidence>